<keyword evidence="1" id="KW-1133">Transmembrane helix</keyword>
<gene>
    <name evidence="3" type="ORF">ACFS7Y_05385</name>
</gene>
<protein>
    <submittedName>
        <fullName evidence="3">Lipid-A-disaccharide synthase N-terminal domain-containing protein</fullName>
    </submittedName>
</protein>
<feature type="transmembrane region" description="Helical" evidence="1">
    <location>
        <begin position="37"/>
        <end position="57"/>
    </location>
</feature>
<evidence type="ECO:0000256" key="1">
    <source>
        <dbReference type="SAM" id="Phobius"/>
    </source>
</evidence>
<feature type="transmembrane region" description="Helical" evidence="1">
    <location>
        <begin position="6"/>
        <end position="25"/>
    </location>
</feature>
<reference evidence="4" key="1">
    <citation type="journal article" date="2019" name="Int. J. Syst. Evol. Microbiol.">
        <title>The Global Catalogue of Microorganisms (GCM) 10K type strain sequencing project: providing services to taxonomists for standard genome sequencing and annotation.</title>
        <authorList>
            <consortium name="The Broad Institute Genomics Platform"/>
            <consortium name="The Broad Institute Genome Sequencing Center for Infectious Disease"/>
            <person name="Wu L."/>
            <person name="Ma J."/>
        </authorList>
    </citation>
    <scope>NUCLEOTIDE SEQUENCE [LARGE SCALE GENOMIC DNA]</scope>
    <source>
        <strain evidence="4">KCTC 22814</strain>
    </source>
</reference>
<dbReference type="EMBL" id="JBHUPB010000004">
    <property type="protein sequence ID" value="MFD2966806.1"/>
    <property type="molecule type" value="Genomic_DNA"/>
</dbReference>
<keyword evidence="1" id="KW-0472">Membrane</keyword>
<dbReference type="RefSeq" id="WP_320182506.1">
    <property type="nucleotide sequence ID" value="NZ_CP138332.1"/>
</dbReference>
<dbReference type="Pfam" id="PF07578">
    <property type="entry name" value="LAB_N"/>
    <property type="match status" value="2"/>
</dbReference>
<feature type="domain" description="Lipid A biosynthesis N-terminal" evidence="2">
    <location>
        <begin position="132"/>
        <end position="203"/>
    </location>
</feature>
<keyword evidence="1" id="KW-0812">Transmembrane</keyword>
<dbReference type="Proteomes" id="UP001597525">
    <property type="component" value="Unassembled WGS sequence"/>
</dbReference>
<accession>A0ABW6BFQ7</accession>
<feature type="domain" description="Lipid A biosynthesis N-terminal" evidence="2">
    <location>
        <begin position="11"/>
        <end position="82"/>
    </location>
</feature>
<feature type="transmembrane region" description="Helical" evidence="1">
    <location>
        <begin position="158"/>
        <end position="178"/>
    </location>
</feature>
<organism evidence="3 4">
    <name type="scientific">Sphingobacterium bambusae</name>
    <dbReference type="NCBI Taxonomy" id="662858"/>
    <lineage>
        <taxon>Bacteria</taxon>
        <taxon>Pseudomonadati</taxon>
        <taxon>Bacteroidota</taxon>
        <taxon>Sphingobacteriia</taxon>
        <taxon>Sphingobacteriales</taxon>
        <taxon>Sphingobacteriaceae</taxon>
        <taxon>Sphingobacterium</taxon>
    </lineage>
</organism>
<feature type="transmembrane region" description="Helical" evidence="1">
    <location>
        <begin position="92"/>
        <end position="109"/>
    </location>
</feature>
<comment type="caution">
    <text evidence="3">The sequence shown here is derived from an EMBL/GenBank/DDBJ whole genome shotgun (WGS) entry which is preliminary data.</text>
</comment>
<dbReference type="SMART" id="SM01259">
    <property type="entry name" value="LAB_N"/>
    <property type="match status" value="2"/>
</dbReference>
<name>A0ABW6BFQ7_9SPHI</name>
<dbReference type="Gene3D" id="1.20.1280.290">
    <property type="match status" value="1"/>
</dbReference>
<keyword evidence="4" id="KW-1185">Reference proteome</keyword>
<dbReference type="InterPro" id="IPR011499">
    <property type="entry name" value="Lipid_A_biosynth_N"/>
</dbReference>
<sequence>MEVNKWIIMAIGAIAQLLFSSRLIVQWISSEKSKKVLTPVLFWELSLLASFLLFCYGYLRDDFAIMLGQTLTYYIYIRNMSLQGEWKKIHRLMRLFIILFPVLLIVYGYNNNIYDLEKLFASAHIPRPLLLLGISSQTLFTCRFIYQWLYSESKKESLLPLGFWAISLAGSLLILLYAILREDVVLFCGHLLGSVVYSRNIILLRKNREQEG</sequence>
<feature type="transmembrane region" description="Helical" evidence="1">
    <location>
        <begin position="129"/>
        <end position="146"/>
    </location>
</feature>
<evidence type="ECO:0000313" key="4">
    <source>
        <dbReference type="Proteomes" id="UP001597525"/>
    </source>
</evidence>
<evidence type="ECO:0000259" key="2">
    <source>
        <dbReference type="SMART" id="SM01259"/>
    </source>
</evidence>
<proteinExistence type="predicted"/>
<evidence type="ECO:0000313" key="3">
    <source>
        <dbReference type="EMBL" id="MFD2966806.1"/>
    </source>
</evidence>
<feature type="transmembrane region" description="Helical" evidence="1">
    <location>
        <begin position="184"/>
        <end position="204"/>
    </location>
</feature>